<dbReference type="EMBL" id="BMIP01000003">
    <property type="protein sequence ID" value="GGD69283.1"/>
    <property type="molecule type" value="Genomic_DNA"/>
</dbReference>
<evidence type="ECO:0000313" key="4">
    <source>
        <dbReference type="Proteomes" id="UP000612349"/>
    </source>
</evidence>
<feature type="compositionally biased region" description="Polar residues" evidence="1">
    <location>
        <begin position="83"/>
        <end position="99"/>
    </location>
</feature>
<feature type="signal peptide" evidence="2">
    <location>
        <begin position="1"/>
        <end position="32"/>
    </location>
</feature>
<evidence type="ECO:0000313" key="3">
    <source>
        <dbReference type="EMBL" id="GGD69283.1"/>
    </source>
</evidence>
<proteinExistence type="predicted"/>
<dbReference type="PROSITE" id="PS51257">
    <property type="entry name" value="PROKAR_LIPOPROTEIN"/>
    <property type="match status" value="1"/>
</dbReference>
<dbReference type="Proteomes" id="UP000612349">
    <property type="component" value="Unassembled WGS sequence"/>
</dbReference>
<feature type="chain" id="PRO_5037117057" description="Surface antigen domain-containing protein" evidence="2">
    <location>
        <begin position="33"/>
        <end position="149"/>
    </location>
</feature>
<dbReference type="AlphaFoldDB" id="A0A917DU75"/>
<feature type="compositionally biased region" description="Basic and acidic residues" evidence="1">
    <location>
        <begin position="35"/>
        <end position="48"/>
    </location>
</feature>
<name>A0A917DU75_9SPHN</name>
<dbReference type="RefSeq" id="WP_066771671.1">
    <property type="nucleotide sequence ID" value="NZ_BMIP01000003.1"/>
</dbReference>
<dbReference type="OrthoDB" id="7408034at2"/>
<organism evidence="3 4">
    <name type="scientific">Croceicoccus mobilis</name>
    <dbReference type="NCBI Taxonomy" id="1703339"/>
    <lineage>
        <taxon>Bacteria</taxon>
        <taxon>Pseudomonadati</taxon>
        <taxon>Pseudomonadota</taxon>
        <taxon>Alphaproteobacteria</taxon>
        <taxon>Sphingomonadales</taxon>
        <taxon>Erythrobacteraceae</taxon>
        <taxon>Croceicoccus</taxon>
    </lineage>
</organism>
<comment type="caution">
    <text evidence="3">The sequence shown here is derived from an EMBL/GenBank/DDBJ whole genome shotgun (WGS) entry which is preliminary data.</text>
</comment>
<feature type="region of interest" description="Disordered" evidence="1">
    <location>
        <begin position="83"/>
        <end position="103"/>
    </location>
</feature>
<reference evidence="3" key="2">
    <citation type="submission" date="2020-09" db="EMBL/GenBank/DDBJ databases">
        <authorList>
            <person name="Sun Q."/>
            <person name="Zhou Y."/>
        </authorList>
    </citation>
    <scope>NUCLEOTIDE SEQUENCE</scope>
    <source>
        <strain evidence="3">CGMCC 1.15360</strain>
    </source>
</reference>
<feature type="region of interest" description="Disordered" evidence="1">
    <location>
        <begin position="35"/>
        <end position="67"/>
    </location>
</feature>
<evidence type="ECO:0008006" key="5">
    <source>
        <dbReference type="Google" id="ProtNLM"/>
    </source>
</evidence>
<accession>A0A917DU75</accession>
<sequence>MKKPKLPQRHDLTTLRISTAAALLALALTACSVDEKPAEESAAEREAPEFPAADGGPQAGRFEISSPTRDVVIVQEVRKDGTYSSSLDGQVTETGTWTAPSRGLFCTESNGNKSCDEESIAPDGTWQSVNVEDAGNRWIIRRLPDAQSE</sequence>
<keyword evidence="2" id="KW-0732">Signal</keyword>
<evidence type="ECO:0000256" key="1">
    <source>
        <dbReference type="SAM" id="MobiDB-lite"/>
    </source>
</evidence>
<protein>
    <recommendedName>
        <fullName evidence="5">Surface antigen domain-containing protein</fullName>
    </recommendedName>
</protein>
<gene>
    <name evidence="3" type="ORF">GCM10010990_18530</name>
</gene>
<evidence type="ECO:0000256" key="2">
    <source>
        <dbReference type="SAM" id="SignalP"/>
    </source>
</evidence>
<reference evidence="3" key="1">
    <citation type="journal article" date="2014" name="Int. J. Syst. Evol. Microbiol.">
        <title>Complete genome sequence of Corynebacterium casei LMG S-19264T (=DSM 44701T), isolated from a smear-ripened cheese.</title>
        <authorList>
            <consortium name="US DOE Joint Genome Institute (JGI-PGF)"/>
            <person name="Walter F."/>
            <person name="Albersmeier A."/>
            <person name="Kalinowski J."/>
            <person name="Ruckert C."/>
        </authorList>
    </citation>
    <scope>NUCLEOTIDE SEQUENCE</scope>
    <source>
        <strain evidence="3">CGMCC 1.15360</strain>
    </source>
</reference>
<keyword evidence="4" id="KW-1185">Reference proteome</keyword>